<protein>
    <submittedName>
        <fullName evidence="4">Helix-turn-helix transcriptional regulator</fullName>
    </submittedName>
</protein>
<feature type="domain" description="HTH cro/C1-type" evidence="2">
    <location>
        <begin position="13"/>
        <end position="67"/>
    </location>
</feature>
<comment type="caution">
    <text evidence="3">The sequence shown here is derived from an EMBL/GenBank/DDBJ whole genome shotgun (WGS) entry which is preliminary data.</text>
</comment>
<proteinExistence type="predicted"/>
<dbReference type="GO" id="GO:0005829">
    <property type="term" value="C:cytosol"/>
    <property type="evidence" value="ECO:0007669"/>
    <property type="project" value="TreeGrafter"/>
</dbReference>
<name>A0A5B0KYW3_9PROT</name>
<dbReference type="InterPro" id="IPR050807">
    <property type="entry name" value="TransReg_Diox_bact_type"/>
</dbReference>
<organism evidence="3 5">
    <name type="scientific">Azospirillum argentinense</name>
    <dbReference type="NCBI Taxonomy" id="2970906"/>
    <lineage>
        <taxon>Bacteria</taxon>
        <taxon>Pseudomonadati</taxon>
        <taxon>Pseudomonadota</taxon>
        <taxon>Alphaproteobacteria</taxon>
        <taxon>Rhodospirillales</taxon>
        <taxon>Azospirillaceae</taxon>
        <taxon>Azospirillum</taxon>
    </lineage>
</organism>
<dbReference type="RefSeq" id="WP_149648213.1">
    <property type="nucleotide sequence ID" value="NZ_JBJLSN010000042.1"/>
</dbReference>
<evidence type="ECO:0000313" key="5">
    <source>
        <dbReference type="Proteomes" id="UP000325333"/>
    </source>
</evidence>
<sequence length="118" mass="13210">MAQDLKRIIGMRVRARRVALHLTQEQLAEAVARTVETVSNLERGKAFPSLGMLEQICRVLDLPLVSLFESTETAAVVSPWRAEMRARLLALADGLVDSDLEIAVRQVEVLACKRKRRS</sequence>
<keyword evidence="6" id="KW-1185">Reference proteome</keyword>
<gene>
    <name evidence="4" type="ORF">ACJ41P_23405</name>
    <name evidence="3" type="ORF">FH063_000002</name>
</gene>
<dbReference type="PROSITE" id="PS50943">
    <property type="entry name" value="HTH_CROC1"/>
    <property type="match status" value="1"/>
</dbReference>
<dbReference type="GO" id="GO:0003677">
    <property type="term" value="F:DNA binding"/>
    <property type="evidence" value="ECO:0007669"/>
    <property type="project" value="UniProtKB-KW"/>
</dbReference>
<reference evidence="3 5" key="1">
    <citation type="submission" date="2019-07" db="EMBL/GenBank/DDBJ databases">
        <title>Genome sequencing of the stress-tolerant strain Azospirillum brasilense Az19.</title>
        <authorList>
            <person name="Maroniche G.A."/>
            <person name="Garcia J.E."/>
            <person name="Pagnussat L."/>
            <person name="Amenta M."/>
            <person name="Creus C.M."/>
        </authorList>
    </citation>
    <scope>NUCLEOTIDE SEQUENCE [LARGE SCALE GENOMIC DNA]</scope>
    <source>
        <strain evidence="3 5">Az19</strain>
    </source>
</reference>
<dbReference type="AlphaFoldDB" id="A0A5B0KYW3"/>
<evidence type="ECO:0000313" key="6">
    <source>
        <dbReference type="Proteomes" id="UP001628281"/>
    </source>
</evidence>
<dbReference type="CDD" id="cd00093">
    <property type="entry name" value="HTH_XRE"/>
    <property type="match status" value="1"/>
</dbReference>
<dbReference type="GO" id="GO:0003700">
    <property type="term" value="F:DNA-binding transcription factor activity"/>
    <property type="evidence" value="ECO:0007669"/>
    <property type="project" value="TreeGrafter"/>
</dbReference>
<dbReference type="InterPro" id="IPR010982">
    <property type="entry name" value="Lambda_DNA-bd_dom_sf"/>
</dbReference>
<dbReference type="Proteomes" id="UP001628281">
    <property type="component" value="Unassembled WGS sequence"/>
</dbReference>
<evidence type="ECO:0000313" key="3">
    <source>
        <dbReference type="EMBL" id="KAA1057802.1"/>
    </source>
</evidence>
<accession>A0A5B0KYW3</accession>
<dbReference type="PANTHER" id="PTHR46797">
    <property type="entry name" value="HTH-TYPE TRANSCRIPTIONAL REGULATOR"/>
    <property type="match status" value="1"/>
</dbReference>
<reference evidence="4 6" key="2">
    <citation type="submission" date="2024-11" db="EMBL/GenBank/DDBJ databases">
        <title>Draft genome sequences of two bacteria associated to sugarcane roots in Colombia.</title>
        <authorList>
            <person name="Pardo-Diaz S."/>
            <person name="Masmela-Mendoza J."/>
            <person name="Delgadillo-Duran P."/>
            <person name="Bautista E.J."/>
            <person name="Rojas-Tapias D.F."/>
        </authorList>
    </citation>
    <scope>NUCLEOTIDE SEQUENCE [LARGE SCALE GENOMIC DNA]</scope>
    <source>
        <strain evidence="4 6">Ap18</strain>
    </source>
</reference>
<evidence type="ECO:0000313" key="4">
    <source>
        <dbReference type="EMBL" id="MFL7904100.1"/>
    </source>
</evidence>
<keyword evidence="1" id="KW-0238">DNA-binding</keyword>
<dbReference type="SUPFAM" id="SSF47413">
    <property type="entry name" value="lambda repressor-like DNA-binding domains"/>
    <property type="match status" value="1"/>
</dbReference>
<dbReference type="EMBL" id="JBJLSN010000042">
    <property type="protein sequence ID" value="MFL7904100.1"/>
    <property type="molecule type" value="Genomic_DNA"/>
</dbReference>
<dbReference type="InterPro" id="IPR001387">
    <property type="entry name" value="Cro/C1-type_HTH"/>
</dbReference>
<dbReference type="Pfam" id="PF13560">
    <property type="entry name" value="HTH_31"/>
    <property type="match status" value="1"/>
</dbReference>
<dbReference type="EMBL" id="VEWN01000001">
    <property type="protein sequence ID" value="KAA1057802.1"/>
    <property type="molecule type" value="Genomic_DNA"/>
</dbReference>
<evidence type="ECO:0000259" key="2">
    <source>
        <dbReference type="PROSITE" id="PS50943"/>
    </source>
</evidence>
<dbReference type="Gene3D" id="1.10.260.40">
    <property type="entry name" value="lambda repressor-like DNA-binding domains"/>
    <property type="match status" value="1"/>
</dbReference>
<dbReference type="SMART" id="SM00530">
    <property type="entry name" value="HTH_XRE"/>
    <property type="match status" value="1"/>
</dbReference>
<dbReference type="PANTHER" id="PTHR46797:SF1">
    <property type="entry name" value="METHYLPHOSPHONATE SYNTHASE"/>
    <property type="match status" value="1"/>
</dbReference>
<evidence type="ECO:0000256" key="1">
    <source>
        <dbReference type="ARBA" id="ARBA00023125"/>
    </source>
</evidence>
<dbReference type="Proteomes" id="UP000325333">
    <property type="component" value="Unassembled WGS sequence"/>
</dbReference>